<reference evidence="2 3" key="1">
    <citation type="submission" date="2018-08" db="EMBL/GenBank/DDBJ databases">
        <title>The draft genome squence of Brumimicrobium sp. N62.</title>
        <authorList>
            <person name="Du Z.-J."/>
            <person name="Luo H.-R."/>
        </authorList>
    </citation>
    <scope>NUCLEOTIDE SEQUENCE [LARGE SCALE GENOMIC DNA]</scope>
    <source>
        <strain evidence="2 3">N62</strain>
    </source>
</reference>
<keyword evidence="1" id="KW-0812">Transmembrane</keyword>
<accession>A0A3E1EZ45</accession>
<dbReference type="AlphaFoldDB" id="A0A3E1EZ45"/>
<dbReference type="RefSeq" id="WP_116880652.1">
    <property type="nucleotide sequence ID" value="NZ_QURB01000003.1"/>
</dbReference>
<comment type="caution">
    <text evidence="2">The sequence shown here is derived from an EMBL/GenBank/DDBJ whole genome shotgun (WGS) entry which is preliminary data.</text>
</comment>
<evidence type="ECO:0000256" key="1">
    <source>
        <dbReference type="SAM" id="Phobius"/>
    </source>
</evidence>
<dbReference type="Proteomes" id="UP000257127">
    <property type="component" value="Unassembled WGS sequence"/>
</dbReference>
<feature type="transmembrane region" description="Helical" evidence="1">
    <location>
        <begin position="6"/>
        <end position="26"/>
    </location>
</feature>
<gene>
    <name evidence="2" type="ORF">DXU93_07485</name>
</gene>
<sequence>MSIKFNSIFAIMAFLIVALIVWNIFLMKENTMLKSEVTDLEEKFEYQQGYIEILKYDLDIARDSLRIDSIN</sequence>
<keyword evidence="1" id="KW-0472">Membrane</keyword>
<keyword evidence="1" id="KW-1133">Transmembrane helix</keyword>
<name>A0A3E1EZ45_9FLAO</name>
<dbReference type="EMBL" id="QURB01000003">
    <property type="protein sequence ID" value="RFC54818.1"/>
    <property type="molecule type" value="Genomic_DNA"/>
</dbReference>
<organism evidence="2 3">
    <name type="scientific">Brumimicrobium aurantiacum</name>
    <dbReference type="NCBI Taxonomy" id="1737063"/>
    <lineage>
        <taxon>Bacteria</taxon>
        <taxon>Pseudomonadati</taxon>
        <taxon>Bacteroidota</taxon>
        <taxon>Flavobacteriia</taxon>
        <taxon>Flavobacteriales</taxon>
        <taxon>Crocinitomicaceae</taxon>
        <taxon>Brumimicrobium</taxon>
    </lineage>
</organism>
<dbReference type="OrthoDB" id="1467938at2"/>
<keyword evidence="3" id="KW-1185">Reference proteome</keyword>
<proteinExistence type="predicted"/>
<protein>
    <submittedName>
        <fullName evidence="2">Uncharacterized protein</fullName>
    </submittedName>
</protein>
<evidence type="ECO:0000313" key="2">
    <source>
        <dbReference type="EMBL" id="RFC54818.1"/>
    </source>
</evidence>
<evidence type="ECO:0000313" key="3">
    <source>
        <dbReference type="Proteomes" id="UP000257127"/>
    </source>
</evidence>